<evidence type="ECO:0000313" key="2">
    <source>
        <dbReference type="EMBL" id="NMF01077.1"/>
    </source>
</evidence>
<dbReference type="RefSeq" id="WP_168976544.1">
    <property type="nucleotide sequence ID" value="NZ_JABAGO010000065.1"/>
</dbReference>
<dbReference type="Pfam" id="PF13551">
    <property type="entry name" value="HTH_29"/>
    <property type="match status" value="1"/>
</dbReference>
<comment type="caution">
    <text evidence="2">The sequence shown here is derived from an EMBL/GenBank/DDBJ whole genome shotgun (WGS) entry which is preliminary data.</text>
</comment>
<gene>
    <name evidence="2" type="ORF">HF838_23005</name>
</gene>
<feature type="domain" description="Winged helix-turn helix" evidence="1">
    <location>
        <begin position="116"/>
        <end position="170"/>
    </location>
</feature>
<protein>
    <submittedName>
        <fullName evidence="2">Helix-turn-helix domain-containing protein</fullName>
    </submittedName>
</protein>
<dbReference type="AlphaFoldDB" id="A0A848D4N4"/>
<dbReference type="EMBL" id="JABAGO010000065">
    <property type="protein sequence ID" value="NMF01077.1"/>
    <property type="molecule type" value="Genomic_DNA"/>
</dbReference>
<accession>A0A848D4N4</accession>
<sequence>MNVSGWKKISSHGWTAEALRTYERTLQTVKLRHRVMAVRLVMEGQKGVDVARFLGLHRDSVSTYVKNFTTGGMEALLKQTPPPGKRPYLTEEEQQELKRMIVESTPAEEGLGLESCWNTRILQYVIEDKFAVTMSRSGITDLLHRLNLRYTRPTYTLVKANKEKQEAFVQQMDWIKKPHR</sequence>
<name>A0A848D4N4_ANEAE</name>
<evidence type="ECO:0000313" key="3">
    <source>
        <dbReference type="Proteomes" id="UP000561326"/>
    </source>
</evidence>
<dbReference type="InterPro" id="IPR009057">
    <property type="entry name" value="Homeodomain-like_sf"/>
</dbReference>
<dbReference type="Proteomes" id="UP000561326">
    <property type="component" value="Unassembled WGS sequence"/>
</dbReference>
<dbReference type="Pfam" id="PF13592">
    <property type="entry name" value="HTH_33"/>
    <property type="match status" value="1"/>
</dbReference>
<dbReference type="InterPro" id="IPR025959">
    <property type="entry name" value="Winged_HTH_dom"/>
</dbReference>
<reference evidence="2 3" key="1">
    <citation type="submission" date="2020-04" db="EMBL/GenBank/DDBJ databases">
        <authorList>
            <person name="Hitch T.C.A."/>
            <person name="Wylensek D."/>
            <person name="Clavel T."/>
        </authorList>
    </citation>
    <scope>NUCLEOTIDE SEQUENCE [LARGE SCALE GENOMIC DNA]</scope>
    <source>
        <strain evidence="2 3">WB01_D5_05</strain>
    </source>
</reference>
<dbReference type="SUPFAM" id="SSF46689">
    <property type="entry name" value="Homeodomain-like"/>
    <property type="match status" value="1"/>
</dbReference>
<proteinExistence type="predicted"/>
<organism evidence="2 3">
    <name type="scientific">Aneurinibacillus aneurinilyticus</name>
    <name type="common">Bacillus aneurinolyticus</name>
    <dbReference type="NCBI Taxonomy" id="1391"/>
    <lineage>
        <taxon>Bacteria</taxon>
        <taxon>Bacillati</taxon>
        <taxon>Bacillota</taxon>
        <taxon>Bacilli</taxon>
        <taxon>Bacillales</taxon>
        <taxon>Paenibacillaceae</taxon>
        <taxon>Aneurinibacillus group</taxon>
        <taxon>Aneurinibacillus</taxon>
    </lineage>
</organism>
<evidence type="ECO:0000259" key="1">
    <source>
        <dbReference type="Pfam" id="PF13592"/>
    </source>
</evidence>